<protein>
    <submittedName>
        <fullName evidence="1">Uncharacterized protein</fullName>
    </submittedName>
</protein>
<dbReference type="EMBL" id="JAPFFF010000007">
    <property type="protein sequence ID" value="KAK8886366.1"/>
    <property type="molecule type" value="Genomic_DNA"/>
</dbReference>
<evidence type="ECO:0000313" key="1">
    <source>
        <dbReference type="EMBL" id="KAK8886366.1"/>
    </source>
</evidence>
<name>A0ABR2K616_9EUKA</name>
<evidence type="ECO:0000313" key="2">
    <source>
        <dbReference type="Proteomes" id="UP001470230"/>
    </source>
</evidence>
<accession>A0ABR2K616</accession>
<sequence length="103" mass="12403">MESFLIFTNAFPCFNVQCFTISRVLSELKVFFNRTWTNISDQMILFESYLDYCGLWFQQIQDSYLSYFHAKHGQNQVKNISTTLYQQYIFNNKAILRLKSFHQ</sequence>
<dbReference type="Proteomes" id="UP001470230">
    <property type="component" value="Unassembled WGS sequence"/>
</dbReference>
<organism evidence="1 2">
    <name type="scientific">Tritrichomonas musculus</name>
    <dbReference type="NCBI Taxonomy" id="1915356"/>
    <lineage>
        <taxon>Eukaryota</taxon>
        <taxon>Metamonada</taxon>
        <taxon>Parabasalia</taxon>
        <taxon>Tritrichomonadida</taxon>
        <taxon>Tritrichomonadidae</taxon>
        <taxon>Tritrichomonas</taxon>
    </lineage>
</organism>
<comment type="caution">
    <text evidence="1">The sequence shown here is derived from an EMBL/GenBank/DDBJ whole genome shotgun (WGS) entry which is preliminary data.</text>
</comment>
<gene>
    <name evidence="1" type="ORF">M9Y10_041829</name>
</gene>
<reference evidence="1 2" key="1">
    <citation type="submission" date="2024-04" db="EMBL/GenBank/DDBJ databases">
        <title>Tritrichomonas musculus Genome.</title>
        <authorList>
            <person name="Alves-Ferreira E."/>
            <person name="Grigg M."/>
            <person name="Lorenzi H."/>
            <person name="Galac M."/>
        </authorList>
    </citation>
    <scope>NUCLEOTIDE SEQUENCE [LARGE SCALE GENOMIC DNA]</scope>
    <source>
        <strain evidence="1 2">EAF2021</strain>
    </source>
</reference>
<proteinExistence type="predicted"/>
<keyword evidence="2" id="KW-1185">Reference proteome</keyword>